<feature type="transmembrane region" description="Helical" evidence="1">
    <location>
        <begin position="61"/>
        <end position="79"/>
    </location>
</feature>
<feature type="transmembrane region" description="Helical" evidence="1">
    <location>
        <begin position="37"/>
        <end position="55"/>
    </location>
</feature>
<organism evidence="2">
    <name type="scientific">Sulfurimonas autotrophica</name>
    <dbReference type="NCBI Taxonomy" id="202747"/>
    <lineage>
        <taxon>Bacteria</taxon>
        <taxon>Pseudomonadati</taxon>
        <taxon>Campylobacterota</taxon>
        <taxon>Epsilonproteobacteria</taxon>
        <taxon>Campylobacterales</taxon>
        <taxon>Sulfurimonadaceae</taxon>
        <taxon>Sulfurimonas</taxon>
    </lineage>
</organism>
<protein>
    <submittedName>
        <fullName evidence="2">Molybdopterin oxidoreductase</fullName>
    </submittedName>
</protein>
<keyword evidence="1" id="KW-0812">Transmembrane</keyword>
<gene>
    <name evidence="2" type="ORF">ENJ67_04060</name>
</gene>
<feature type="transmembrane region" description="Helical" evidence="1">
    <location>
        <begin position="177"/>
        <end position="196"/>
    </location>
</feature>
<reference evidence="2" key="1">
    <citation type="journal article" date="2020" name="mSystems">
        <title>Genome- and Community-Level Interaction Insights into Carbon Utilization and Element Cycling Functions of Hydrothermarchaeota in Hydrothermal Sediment.</title>
        <authorList>
            <person name="Zhou Z."/>
            <person name="Liu Y."/>
            <person name="Xu W."/>
            <person name="Pan J."/>
            <person name="Luo Z.H."/>
            <person name="Li M."/>
        </authorList>
    </citation>
    <scope>NUCLEOTIDE SEQUENCE [LARGE SCALE GENOMIC DNA]</scope>
    <source>
        <strain evidence="2">HyVt-507</strain>
    </source>
</reference>
<dbReference type="GO" id="GO:0005886">
    <property type="term" value="C:plasma membrane"/>
    <property type="evidence" value="ECO:0007669"/>
    <property type="project" value="TreeGrafter"/>
</dbReference>
<evidence type="ECO:0000256" key="1">
    <source>
        <dbReference type="SAM" id="Phobius"/>
    </source>
</evidence>
<dbReference type="Proteomes" id="UP000886390">
    <property type="component" value="Unassembled WGS sequence"/>
</dbReference>
<accession>A0A7C3CAL6</accession>
<dbReference type="GO" id="GO:0009389">
    <property type="term" value="F:dimethyl sulfoxide reductase activity"/>
    <property type="evidence" value="ECO:0007669"/>
    <property type="project" value="TreeGrafter"/>
</dbReference>
<feature type="non-terminal residue" evidence="2">
    <location>
        <position position="1"/>
    </location>
</feature>
<keyword evidence="1" id="KW-0472">Membrane</keyword>
<dbReference type="PANTHER" id="PTHR38095:SF1">
    <property type="entry name" value="ANAEROBIC DIMETHYL SULFOXIDE REDUCTASE CHAIN YNFH"/>
    <property type="match status" value="1"/>
</dbReference>
<dbReference type="PANTHER" id="PTHR38095">
    <property type="entry name" value="ANAEROBIC DIMETHYL SULFOXIDE REDUCTASE CHAIN YNFH"/>
    <property type="match status" value="1"/>
</dbReference>
<dbReference type="AlphaFoldDB" id="A0A7C3CAL6"/>
<dbReference type="GO" id="GO:0019645">
    <property type="term" value="P:anaerobic electron transport chain"/>
    <property type="evidence" value="ECO:0007669"/>
    <property type="project" value="InterPro"/>
</dbReference>
<name>A0A7C3CAL6_9BACT</name>
<evidence type="ECO:0000313" key="2">
    <source>
        <dbReference type="EMBL" id="HFB53885.1"/>
    </source>
</evidence>
<dbReference type="EMBL" id="DRNH01000218">
    <property type="protein sequence ID" value="HFB53885.1"/>
    <property type="molecule type" value="Genomic_DNA"/>
</dbReference>
<keyword evidence="1" id="KW-1133">Transmembrane helix</keyword>
<feature type="transmembrane region" description="Helical" evidence="1">
    <location>
        <begin position="225"/>
        <end position="243"/>
    </location>
</feature>
<feature type="transmembrane region" description="Helical" evidence="1">
    <location>
        <begin position="100"/>
        <end position="119"/>
    </location>
</feature>
<dbReference type="GO" id="GO:0009390">
    <property type="term" value="C:dimethyl sulfoxide reductase complex"/>
    <property type="evidence" value="ECO:0007669"/>
    <property type="project" value="TreeGrafter"/>
</dbReference>
<sequence length="246" mass="26995">MLPAALGLPLSALHLGRPFLAMTAMKNIKTSWLSREALALGVFTGLMTAVVGAYFFDLPQFVRLGLEALTLAIGIYGIYAQSMIYRIKARPSWNRITTNYKFFGVAYLGVFLLAFISSLSSVHEAIIPLTTMGMLGALAQLFFSYEDIRTLDAKENEYQLQRTKRLLNENFGSVKKFRFATLLVGGVLLPLLALVFVSGSSMMTASVILGLALLVSFASEISDRFLFYTTVVPLGMAGGFFVGKQR</sequence>
<feature type="transmembrane region" description="Helical" evidence="1">
    <location>
        <begin position="125"/>
        <end position="145"/>
    </location>
</feature>
<dbReference type="Pfam" id="PF04976">
    <property type="entry name" value="DmsC"/>
    <property type="match status" value="1"/>
</dbReference>
<dbReference type="InterPro" id="IPR007059">
    <property type="entry name" value="DmsC"/>
</dbReference>
<comment type="caution">
    <text evidence="2">The sequence shown here is derived from an EMBL/GenBank/DDBJ whole genome shotgun (WGS) entry which is preliminary data.</text>
</comment>
<proteinExistence type="predicted"/>